<dbReference type="AlphaFoldDB" id="U9TEM1"/>
<proteinExistence type="predicted"/>
<name>U9TEM1_RHIID</name>
<organism evidence="1">
    <name type="scientific">Rhizophagus irregularis (strain DAOM 181602 / DAOM 197198 / MUCL 43194)</name>
    <name type="common">Arbuscular mycorrhizal fungus</name>
    <name type="synonym">Glomus intraradices</name>
    <dbReference type="NCBI Taxonomy" id="747089"/>
    <lineage>
        <taxon>Eukaryota</taxon>
        <taxon>Fungi</taxon>
        <taxon>Fungi incertae sedis</taxon>
        <taxon>Mucoromycota</taxon>
        <taxon>Glomeromycotina</taxon>
        <taxon>Glomeromycetes</taxon>
        <taxon>Glomerales</taxon>
        <taxon>Glomeraceae</taxon>
        <taxon>Rhizophagus</taxon>
    </lineage>
</organism>
<reference evidence="1" key="1">
    <citation type="submission" date="2013-07" db="EMBL/GenBank/DDBJ databases">
        <title>The genome of an arbuscular mycorrhizal fungus provides insights into the evolution of the oldest plant symbiosis.</title>
        <authorList>
            <consortium name="DOE Joint Genome Institute"/>
            <person name="Tisserant E."/>
            <person name="Malbreil M."/>
            <person name="Kuo A."/>
            <person name="Kohler A."/>
            <person name="Symeonidi A."/>
            <person name="Balestrini R."/>
            <person name="Charron P."/>
            <person name="Duensing N."/>
            <person name="Frei-dit-Frey N."/>
            <person name="Gianinazzi-Pearson V."/>
            <person name="Gilbert B."/>
            <person name="Handa Y."/>
            <person name="Hijri M."/>
            <person name="Kaul R."/>
            <person name="Kawaguchi M."/>
            <person name="Krajinski F."/>
            <person name="Lammers P."/>
            <person name="Lapierre D."/>
            <person name="Masclaux F.G."/>
            <person name="Murat C."/>
            <person name="Morin E."/>
            <person name="Ndikumana S."/>
            <person name="Pagni M."/>
            <person name="Petitpierre D."/>
            <person name="Requena N."/>
            <person name="Rosikiewicz P."/>
            <person name="Riley R."/>
            <person name="Saito K."/>
            <person name="San Clemente H."/>
            <person name="Shapiro H."/>
            <person name="van Tuinen D."/>
            <person name="Becard G."/>
            <person name="Bonfante P."/>
            <person name="Paszkowski U."/>
            <person name="Shachar-Hill Y."/>
            <person name="Young J.P."/>
            <person name="Sanders I.R."/>
            <person name="Henrissat B."/>
            <person name="Rensing S.A."/>
            <person name="Grigoriev I.V."/>
            <person name="Corradi N."/>
            <person name="Roux C."/>
            <person name="Martin F."/>
        </authorList>
    </citation>
    <scope>NUCLEOTIDE SEQUENCE</scope>
    <source>
        <strain evidence="1">DAOM 197198</strain>
    </source>
</reference>
<gene>
    <name evidence="1" type="ORF">GLOINDRAFT_34029</name>
</gene>
<dbReference type="HOGENOM" id="CLU_2905304_0_0_1"/>
<sequence>MTNECYLIMSRIHFTDNHFTDNYLTDRRYTDRIILQTNVSSHRQGNLGLELRKLGLLGKEFR</sequence>
<accession>U9TEM1</accession>
<dbReference type="EMBL" id="KI291468">
    <property type="protein sequence ID" value="ESA06560.1"/>
    <property type="molecule type" value="Genomic_DNA"/>
</dbReference>
<evidence type="ECO:0000313" key="1">
    <source>
        <dbReference type="EMBL" id="ESA06560.1"/>
    </source>
</evidence>
<protein>
    <submittedName>
        <fullName evidence="1">Uncharacterized protein</fullName>
    </submittedName>
</protein>